<keyword evidence="2" id="KW-1133">Transmembrane helix</keyword>
<sequence length="555" mass="63904">MSSSKINRVPISSCFHPSNVSKSDLNFTCKLYLIYLLLIQFFLKLYLNFKRIYGLHFMTLIFFTRTLNKTNTTLTKNKNLWVGKLEKIPWFGLKGKPNILCKPILFLFPLEDDPLAATLPQACLQIFQGYCRKPLRPQMASFNHNLWLSVMVIRQTYISQHSCQYRITTCFTQSNLFLLLALPQSTVLICFKHDIKLGFNQVKKVLYSPKIRLNLCTQLTTKTQQVSAQYMSNLRERTRMRVPCKQPGVCTLKIGFEVQPIPEVVGMSGGLHVKDPWNEGLDSLRDSKTFQKTLIVNIKLQFFHFIINRVFRIKTKSHHEILHICLPISPISKIELSENSQPQAKTNQNQSDPPRTHRSLTHRIFSHSSVSSQPIFCISDPLLIPSRGVCLNSSLAPPIIRVGFFEPKSLSLYLKITKRRKGWVRVRLSKQLLRRNYELAECTSGSSTIHQGPTYLRKPTAEGLVPESNLLFLSHHLPCFEIKLGKVHSFFCPRDIPFSPWLQLWWEKNQPLNYILLLNMHSGPRLVGANSKICIPSSKPGCCCNHILLMWIQEK</sequence>
<accession>A0A0L6VKI6</accession>
<evidence type="ECO:0000256" key="1">
    <source>
        <dbReference type="SAM" id="MobiDB-lite"/>
    </source>
</evidence>
<dbReference type="EMBL" id="LAVV01004732">
    <property type="protein sequence ID" value="KNZ61286.1"/>
    <property type="molecule type" value="Genomic_DNA"/>
</dbReference>
<gene>
    <name evidence="3" type="ORF">VP01_1425g1</name>
</gene>
<protein>
    <submittedName>
        <fullName evidence="3">Uncharacterized protein</fullName>
    </submittedName>
</protein>
<keyword evidence="2" id="KW-0472">Membrane</keyword>
<evidence type="ECO:0000313" key="3">
    <source>
        <dbReference type="EMBL" id="KNZ61286.1"/>
    </source>
</evidence>
<comment type="caution">
    <text evidence="3">The sequence shown here is derived from an EMBL/GenBank/DDBJ whole genome shotgun (WGS) entry which is preliminary data.</text>
</comment>
<dbReference type="VEuPathDB" id="FungiDB:VP01_1425g1"/>
<organism evidence="3 4">
    <name type="scientific">Puccinia sorghi</name>
    <dbReference type="NCBI Taxonomy" id="27349"/>
    <lineage>
        <taxon>Eukaryota</taxon>
        <taxon>Fungi</taxon>
        <taxon>Dikarya</taxon>
        <taxon>Basidiomycota</taxon>
        <taxon>Pucciniomycotina</taxon>
        <taxon>Pucciniomycetes</taxon>
        <taxon>Pucciniales</taxon>
        <taxon>Pucciniaceae</taxon>
        <taxon>Puccinia</taxon>
    </lineage>
</organism>
<evidence type="ECO:0000313" key="4">
    <source>
        <dbReference type="Proteomes" id="UP000037035"/>
    </source>
</evidence>
<evidence type="ECO:0000256" key="2">
    <source>
        <dbReference type="SAM" id="Phobius"/>
    </source>
</evidence>
<reference evidence="3 4" key="1">
    <citation type="submission" date="2015-08" db="EMBL/GenBank/DDBJ databases">
        <title>Next Generation Sequencing and Analysis of the Genome of Puccinia sorghi L Schw, the Causal Agent of Maize Common Rust.</title>
        <authorList>
            <person name="Rochi L."/>
            <person name="Burguener G."/>
            <person name="Darino M."/>
            <person name="Turjanski A."/>
            <person name="Kreff E."/>
            <person name="Dieguez M.J."/>
            <person name="Sacco F."/>
        </authorList>
    </citation>
    <scope>NUCLEOTIDE SEQUENCE [LARGE SCALE GENOMIC DNA]</scope>
    <source>
        <strain evidence="3 4">RO10H11247</strain>
    </source>
</reference>
<dbReference type="Proteomes" id="UP000037035">
    <property type="component" value="Unassembled WGS sequence"/>
</dbReference>
<dbReference type="AlphaFoldDB" id="A0A0L6VKI6"/>
<proteinExistence type="predicted"/>
<keyword evidence="2" id="KW-0812">Transmembrane</keyword>
<feature type="region of interest" description="Disordered" evidence="1">
    <location>
        <begin position="338"/>
        <end position="358"/>
    </location>
</feature>
<name>A0A0L6VKI6_9BASI</name>
<feature type="transmembrane region" description="Helical" evidence="2">
    <location>
        <begin position="31"/>
        <end position="49"/>
    </location>
</feature>
<keyword evidence="4" id="KW-1185">Reference proteome</keyword>
<feature type="compositionally biased region" description="Polar residues" evidence="1">
    <location>
        <begin position="338"/>
        <end position="353"/>
    </location>
</feature>